<dbReference type="Gramene" id="OQU77715">
    <property type="protein sequence ID" value="OQU77715"/>
    <property type="gene ID" value="SORBI_3009G092800"/>
</dbReference>
<dbReference type="Gramene" id="EES19302">
    <property type="protein sequence ID" value="EES19302"/>
    <property type="gene ID" value="SORBI_3009G092800"/>
</dbReference>
<dbReference type="EMBL" id="CM000768">
    <property type="protein sequence ID" value="OQU77715.1"/>
    <property type="molecule type" value="Genomic_DNA"/>
</dbReference>
<gene>
    <name evidence="1" type="ORF">SORBI_3009G092800</name>
</gene>
<dbReference type="HOGENOM" id="CLU_873170_0_0_1"/>
<dbReference type="Proteomes" id="UP000000768">
    <property type="component" value="Chromosome 9"/>
</dbReference>
<dbReference type="InParanoid" id="C5YVQ4"/>
<dbReference type="EMBL" id="CM000768">
    <property type="protein sequence ID" value="OQU77716.1"/>
    <property type="molecule type" value="Genomic_DNA"/>
</dbReference>
<organism evidence="1 2">
    <name type="scientific">Sorghum bicolor</name>
    <name type="common">Sorghum</name>
    <name type="synonym">Sorghum vulgare</name>
    <dbReference type="NCBI Taxonomy" id="4558"/>
    <lineage>
        <taxon>Eukaryota</taxon>
        <taxon>Viridiplantae</taxon>
        <taxon>Streptophyta</taxon>
        <taxon>Embryophyta</taxon>
        <taxon>Tracheophyta</taxon>
        <taxon>Spermatophyta</taxon>
        <taxon>Magnoliopsida</taxon>
        <taxon>Liliopsida</taxon>
        <taxon>Poales</taxon>
        <taxon>Poaceae</taxon>
        <taxon>PACMAD clade</taxon>
        <taxon>Panicoideae</taxon>
        <taxon>Andropogonodae</taxon>
        <taxon>Andropogoneae</taxon>
        <taxon>Sorghinae</taxon>
        <taxon>Sorghum</taxon>
    </lineage>
</organism>
<dbReference type="EMBL" id="CM000768">
    <property type="protein sequence ID" value="OQU77717.1"/>
    <property type="molecule type" value="Genomic_DNA"/>
</dbReference>
<evidence type="ECO:0000313" key="1">
    <source>
        <dbReference type="EMBL" id="EES19302.2"/>
    </source>
</evidence>
<protein>
    <submittedName>
        <fullName evidence="1">Uncharacterized protein</fullName>
    </submittedName>
</protein>
<reference evidence="2" key="3">
    <citation type="journal article" date="2018" name="Plant J.">
        <title>The Sorghum bicolor reference genome: improved assembly, gene annotations, a transcriptome atlas, and signatures of genome organization.</title>
        <authorList>
            <person name="McCormick R.F."/>
            <person name="Truong S.K."/>
            <person name="Sreedasyam A."/>
            <person name="Jenkins J."/>
            <person name="Shu S."/>
            <person name="Sims D."/>
            <person name="Kennedy M."/>
            <person name="Amirebrahimi M."/>
            <person name="Weers B.D."/>
            <person name="McKinley B."/>
            <person name="Mattison A."/>
            <person name="Morishige D.T."/>
            <person name="Grimwood J."/>
            <person name="Schmutz J."/>
            <person name="Mullet J.E."/>
        </authorList>
    </citation>
    <scope>NUCLEOTIDE SEQUENCE [LARGE SCALE GENOMIC DNA]</scope>
    <source>
        <strain evidence="2">cv. BTx623</strain>
    </source>
</reference>
<keyword evidence="2" id="KW-1185">Reference proteome</keyword>
<proteinExistence type="predicted"/>
<reference evidence="1" key="2">
    <citation type="submission" date="2017-02" db="EMBL/GenBank/DDBJ databases">
        <title>WGS assembly of Sorghum bicolor.</title>
        <authorList>
            <person name="Paterson A."/>
            <person name="Mullet J."/>
            <person name="Bowers J."/>
            <person name="Bruggmann R."/>
            <person name="Dubchak I."/>
            <person name="Grimwood J."/>
            <person name="Gundlach H."/>
            <person name="Haberer G."/>
            <person name="Hellsten U."/>
            <person name="Mitros T."/>
            <person name="Poliakov A."/>
            <person name="Schmutz J."/>
            <person name="Spannagl M."/>
            <person name="Tang H."/>
            <person name="Wang X."/>
            <person name="Wicker T."/>
            <person name="Bharti A."/>
            <person name="Chapman J."/>
            <person name="Feltus F."/>
            <person name="Gowik U."/>
            <person name="Grigoriev I."/>
            <person name="Lyons E."/>
            <person name="Maher C."/>
            <person name="Martis M."/>
            <person name="Narechania A."/>
            <person name="Otillar R."/>
            <person name="Penning B."/>
            <person name="Salamov A."/>
            <person name="Wang Y."/>
            <person name="Zhang L."/>
            <person name="Carpita N."/>
            <person name="Freeling M."/>
            <person name="Gingle A."/>
            <person name="Hash C."/>
            <person name="Keller B."/>
            <person name="Klein P."/>
            <person name="Kresovich S."/>
            <person name="Mccann M."/>
            <person name="Ming R."/>
            <person name="Peterson D."/>
            <person name="Rahman M."/>
            <person name="Ware D."/>
            <person name="Westhoff P."/>
            <person name="Mayer K."/>
            <person name="Messing J."/>
            <person name="Sims D."/>
            <person name="Jenkins J."/>
            <person name="Shu S."/>
            <person name="Rokhsar D."/>
        </authorList>
    </citation>
    <scope>NUCLEOTIDE SEQUENCE</scope>
</reference>
<sequence length="80" mass="8312">MSSCLRPPLARCGGALPLPRSPAPFPPSTPLPSSKPLELPILIHPRASPSGCVRAGASRGVFCYGRHQDCQAAADSCAPY</sequence>
<dbReference type="Gramene" id="OQU77716">
    <property type="protein sequence ID" value="OQU77716"/>
    <property type="gene ID" value="SORBI_3009G092800"/>
</dbReference>
<reference evidence="1 2" key="1">
    <citation type="journal article" date="2009" name="Nature">
        <title>The Sorghum bicolor genome and the diversification of grasses.</title>
        <authorList>
            <person name="Paterson A.H."/>
            <person name="Bowers J.E."/>
            <person name="Bruggmann R."/>
            <person name="Dubchak I."/>
            <person name="Grimwood J."/>
            <person name="Gundlach H."/>
            <person name="Haberer G."/>
            <person name="Hellsten U."/>
            <person name="Mitros T."/>
            <person name="Poliakov A."/>
            <person name="Schmutz J."/>
            <person name="Spannagl M."/>
            <person name="Tang H."/>
            <person name="Wang X."/>
            <person name="Wicker T."/>
            <person name="Bharti A.K."/>
            <person name="Chapman J."/>
            <person name="Feltus F.A."/>
            <person name="Gowik U."/>
            <person name="Grigoriev I.V."/>
            <person name="Lyons E."/>
            <person name="Maher C.A."/>
            <person name="Martis M."/>
            <person name="Narechania A."/>
            <person name="Otillar R.P."/>
            <person name="Penning B.W."/>
            <person name="Salamov A.A."/>
            <person name="Wang Y."/>
            <person name="Zhang L."/>
            <person name="Carpita N.C."/>
            <person name="Freeling M."/>
            <person name="Gingle A.R."/>
            <person name="Hash C.T."/>
            <person name="Keller B."/>
            <person name="Klein P."/>
            <person name="Kresovich S."/>
            <person name="McCann M.C."/>
            <person name="Ming R."/>
            <person name="Peterson D.G."/>
            <person name="Mehboob-ur-Rahman"/>
            <person name="Ware D."/>
            <person name="Westhoff P."/>
            <person name="Mayer K.F."/>
            <person name="Messing J."/>
            <person name="Rokhsar D.S."/>
        </authorList>
    </citation>
    <scope>NUCLEOTIDE SEQUENCE [LARGE SCALE GENOMIC DNA]</scope>
    <source>
        <strain evidence="2">cv. BTx623</strain>
    </source>
</reference>
<evidence type="ECO:0000313" key="2">
    <source>
        <dbReference type="Proteomes" id="UP000000768"/>
    </source>
</evidence>
<dbReference type="AlphaFoldDB" id="C5YVQ4"/>
<dbReference type="Gramene" id="OQU77717">
    <property type="protein sequence ID" value="OQU77717"/>
    <property type="gene ID" value="SORBI_3009G092800"/>
</dbReference>
<dbReference type="EMBL" id="CM000768">
    <property type="protein sequence ID" value="EES19302.2"/>
    <property type="molecule type" value="Genomic_DNA"/>
</dbReference>
<accession>C5YVQ4</accession>
<name>C5YVQ4_SORBI</name>